<dbReference type="EMBL" id="JAPWIE010000011">
    <property type="protein sequence ID" value="MCZ4553681.1"/>
    <property type="molecule type" value="Genomic_DNA"/>
</dbReference>
<accession>A0ABT4N5P0</accession>
<dbReference type="Proteomes" id="UP001067235">
    <property type="component" value="Unassembled WGS sequence"/>
</dbReference>
<sequence length="60" mass="6832">MFFDPFVAMEHVYNEIKTPTDPAYAEIDDDTKFALFDLVVYSPEAQQAAETILDPADFNL</sequence>
<comment type="caution">
    <text evidence="1">The sequence shown here is derived from an EMBL/GenBank/DDBJ whole genome shotgun (WGS) entry which is preliminary data.</text>
</comment>
<evidence type="ECO:0000313" key="2">
    <source>
        <dbReference type="Proteomes" id="UP001067235"/>
    </source>
</evidence>
<dbReference type="RefSeq" id="WP_301574369.1">
    <property type="nucleotide sequence ID" value="NZ_JAPWIE010000011.1"/>
</dbReference>
<reference evidence="1" key="1">
    <citation type="submission" date="2022-12" db="EMBL/GenBank/DDBJ databases">
        <authorList>
            <person name="Krivoruchko A.V."/>
            <person name="Elkin A."/>
        </authorList>
    </citation>
    <scope>NUCLEOTIDE SEQUENCE</scope>
    <source>
        <strain evidence="1">IEGM 1388</strain>
    </source>
</reference>
<organism evidence="1 2">
    <name type="scientific">Gordonia rubripertincta</name>
    <name type="common">Rhodococcus corallinus</name>
    <dbReference type="NCBI Taxonomy" id="36822"/>
    <lineage>
        <taxon>Bacteria</taxon>
        <taxon>Bacillati</taxon>
        <taxon>Actinomycetota</taxon>
        <taxon>Actinomycetes</taxon>
        <taxon>Mycobacteriales</taxon>
        <taxon>Gordoniaceae</taxon>
        <taxon>Gordonia</taxon>
    </lineage>
</organism>
<gene>
    <name evidence="1" type="ORF">O4213_27080</name>
</gene>
<protein>
    <submittedName>
        <fullName evidence="1">Uncharacterized protein</fullName>
    </submittedName>
</protein>
<proteinExistence type="predicted"/>
<evidence type="ECO:0000313" key="1">
    <source>
        <dbReference type="EMBL" id="MCZ4553681.1"/>
    </source>
</evidence>
<keyword evidence="2" id="KW-1185">Reference proteome</keyword>
<name>A0ABT4N5P0_GORRU</name>